<dbReference type="PROSITE" id="PS50005">
    <property type="entry name" value="TPR"/>
    <property type="match status" value="1"/>
</dbReference>
<dbReference type="OrthoDB" id="10249246at2759"/>
<evidence type="ECO:0000313" key="2">
    <source>
        <dbReference type="EMBL" id="EGG23311.1"/>
    </source>
</evidence>
<keyword evidence="1" id="KW-0802">TPR repeat</keyword>
<dbReference type="RefSeq" id="XP_004361162.1">
    <property type="nucleotide sequence ID" value="XM_004361105.1"/>
</dbReference>
<accession>F4PL89</accession>
<dbReference type="SUPFAM" id="SSF48452">
    <property type="entry name" value="TPR-like"/>
    <property type="match status" value="1"/>
</dbReference>
<dbReference type="EMBL" id="GL883008">
    <property type="protein sequence ID" value="EGG23311.1"/>
    <property type="molecule type" value="Genomic_DNA"/>
</dbReference>
<evidence type="ECO:0000313" key="3">
    <source>
        <dbReference type="Proteomes" id="UP000007797"/>
    </source>
</evidence>
<dbReference type="GO" id="GO:0099518">
    <property type="term" value="P:vesicle cytoskeletal trafficking"/>
    <property type="evidence" value="ECO:0007669"/>
    <property type="project" value="TreeGrafter"/>
</dbReference>
<sequence length="327" mass="36946">MSHLIDSYKLISNKLKKKKFPLRKPNYGEAVEQYTQIMNSFKREGNNMYAAFCCLAIARCEQAIKNSSSAEASCYIDSGYLLWVDETISQDNNIITFEENVTEAINCYLMAIKIYQNYKRFTIMGTLYYEMAMILKKLNKFEESSEYFQKASEIMRTESPIAAINALREATGGKIQECDYKGACDFLDMMITIATESMPDKPSSSSSSSSNLNTMAPISSLNISLSLYPYALIESRVTLILLYILQDNFLKSQSHLGKLVNDINDQHDGQASDLTEESVALLNNLLMACERKEVGGLQAIQRELWSSLNDVQNDILQRIACSNKILL</sequence>
<dbReference type="GeneID" id="14875248"/>
<evidence type="ECO:0000256" key="1">
    <source>
        <dbReference type="PROSITE-ProRule" id="PRU00339"/>
    </source>
</evidence>
<dbReference type="Pfam" id="PF14938">
    <property type="entry name" value="SNAP"/>
    <property type="match status" value="1"/>
</dbReference>
<feature type="repeat" description="TPR" evidence="1">
    <location>
        <begin position="125"/>
        <end position="158"/>
    </location>
</feature>
<gene>
    <name evidence="2" type="ORF">DFA_05443</name>
</gene>
<dbReference type="GO" id="GO:0005769">
    <property type="term" value="C:early endosome"/>
    <property type="evidence" value="ECO:0007669"/>
    <property type="project" value="TreeGrafter"/>
</dbReference>
<dbReference type="OMA" id="RCEQAIK"/>
<proteinExistence type="predicted"/>
<dbReference type="PANTHER" id="PTHR16797:SF4">
    <property type="entry name" value="40-KDA HUNTINGTIN-ASSOCIATED PROTEIN"/>
    <property type="match status" value="1"/>
</dbReference>
<reference evidence="3" key="1">
    <citation type="journal article" date="2011" name="Genome Res.">
        <title>Phylogeny-wide analysis of social amoeba genomes highlights ancient origins for complex intercellular communication.</title>
        <authorList>
            <person name="Heidel A.J."/>
            <person name="Lawal H.M."/>
            <person name="Felder M."/>
            <person name="Schilde C."/>
            <person name="Helps N.R."/>
            <person name="Tunggal B."/>
            <person name="Rivero F."/>
            <person name="John U."/>
            <person name="Schleicher M."/>
            <person name="Eichinger L."/>
            <person name="Platzer M."/>
            <person name="Noegel A.A."/>
            <person name="Schaap P."/>
            <person name="Gloeckner G."/>
        </authorList>
    </citation>
    <scope>NUCLEOTIDE SEQUENCE [LARGE SCALE GENOMIC DNA]</scope>
    <source>
        <strain evidence="3">SH3</strain>
    </source>
</reference>
<name>F4PL89_CACFS</name>
<dbReference type="KEGG" id="dfa:DFA_05443"/>
<dbReference type="PANTHER" id="PTHR16797">
    <property type="entry name" value="FACTOR VIII-ASSOCIATED GENE 1"/>
    <property type="match status" value="1"/>
</dbReference>
<keyword evidence="3" id="KW-1185">Reference proteome</keyword>
<dbReference type="InterPro" id="IPR011990">
    <property type="entry name" value="TPR-like_helical_dom_sf"/>
</dbReference>
<dbReference type="Gene3D" id="1.25.40.10">
    <property type="entry name" value="Tetratricopeptide repeat domain"/>
    <property type="match status" value="1"/>
</dbReference>
<organism evidence="2 3">
    <name type="scientific">Cavenderia fasciculata</name>
    <name type="common">Slime mold</name>
    <name type="synonym">Dictyostelium fasciculatum</name>
    <dbReference type="NCBI Taxonomy" id="261658"/>
    <lineage>
        <taxon>Eukaryota</taxon>
        <taxon>Amoebozoa</taxon>
        <taxon>Evosea</taxon>
        <taxon>Eumycetozoa</taxon>
        <taxon>Dictyostelia</taxon>
        <taxon>Acytosteliales</taxon>
        <taxon>Cavenderiaceae</taxon>
        <taxon>Cavenderia</taxon>
    </lineage>
</organism>
<protein>
    <recommendedName>
        <fullName evidence="4">Tetratricopeptide-like helical domain-containing protein</fullName>
    </recommendedName>
</protein>
<dbReference type="AlphaFoldDB" id="F4PL89"/>
<dbReference type="Proteomes" id="UP000007797">
    <property type="component" value="Unassembled WGS sequence"/>
</dbReference>
<dbReference type="InterPro" id="IPR019734">
    <property type="entry name" value="TPR_rpt"/>
</dbReference>
<evidence type="ECO:0008006" key="4">
    <source>
        <dbReference type="Google" id="ProtNLM"/>
    </source>
</evidence>
<dbReference type="InterPro" id="IPR039494">
    <property type="entry name" value="F8A"/>
</dbReference>